<evidence type="ECO:0000256" key="2">
    <source>
        <dbReference type="ARBA" id="ARBA00022525"/>
    </source>
</evidence>
<protein>
    <recommendedName>
        <fullName evidence="4">UPAR/Ly6 domain-containing protein</fullName>
    </recommendedName>
</protein>
<dbReference type="PANTHER" id="PTHR20914">
    <property type="entry name" value="LY6/PLAUR DOMAIN-CONTAINING PROTEIN 8"/>
    <property type="match status" value="1"/>
</dbReference>
<evidence type="ECO:0000259" key="4">
    <source>
        <dbReference type="Pfam" id="PF00021"/>
    </source>
</evidence>
<reference evidence="5" key="1">
    <citation type="thesis" date="2020" institute="ProQuest LLC" country="789 East Eisenhower Parkway, Ann Arbor, MI, USA">
        <title>Comparative Genomics and Chromosome Evolution.</title>
        <authorList>
            <person name="Mudd A.B."/>
        </authorList>
    </citation>
    <scope>NUCLEOTIDE SEQUENCE</scope>
    <source>
        <strain evidence="5">237g6f4</strain>
        <tissue evidence="5">Blood</tissue>
    </source>
</reference>
<keyword evidence="3" id="KW-0732">Signal</keyword>
<comment type="caution">
    <text evidence="5">The sequence shown here is derived from an EMBL/GenBank/DDBJ whole genome shotgun (WGS) entry which is preliminary data.</text>
</comment>
<dbReference type="PANTHER" id="PTHR20914:SF9">
    <property type="entry name" value="COILED, ISOFORM A"/>
    <property type="match status" value="1"/>
</dbReference>
<evidence type="ECO:0000313" key="5">
    <source>
        <dbReference type="EMBL" id="KAG8549211.1"/>
    </source>
</evidence>
<dbReference type="Pfam" id="PF00021">
    <property type="entry name" value="UPAR_LY6"/>
    <property type="match status" value="2"/>
</dbReference>
<dbReference type="InterPro" id="IPR045860">
    <property type="entry name" value="Snake_toxin-like_sf"/>
</dbReference>
<dbReference type="Gene3D" id="2.10.60.10">
    <property type="entry name" value="CD59"/>
    <property type="match status" value="2"/>
</dbReference>
<accession>A0AAV6ZIS5</accession>
<keyword evidence="6" id="KW-1185">Reference proteome</keyword>
<dbReference type="InterPro" id="IPR016054">
    <property type="entry name" value="LY6_UPA_recep-like"/>
</dbReference>
<dbReference type="Proteomes" id="UP000824782">
    <property type="component" value="Unassembled WGS sequence"/>
</dbReference>
<dbReference type="GO" id="GO:0005576">
    <property type="term" value="C:extracellular region"/>
    <property type="evidence" value="ECO:0007669"/>
    <property type="project" value="UniProtKB-SubCell"/>
</dbReference>
<feature type="signal peptide" evidence="3">
    <location>
        <begin position="1"/>
        <end position="18"/>
    </location>
</feature>
<dbReference type="SUPFAM" id="SSF57302">
    <property type="entry name" value="Snake toxin-like"/>
    <property type="match status" value="2"/>
</dbReference>
<sequence length="210" mass="23442">MKPVIISIFLISFSLSIAAVLQCYSCRAKNNVTCEPEIVNCTEGDRCVTISEYWKYYKIYRSVSKGCAEGLPCGVIPHGGVNCNISLRYNIQCCDTDLCNAKSYEMPDLGEPRGRLCPSCHKDDTIDGCEAKKMVRCQEEGDKCLRFSGTVKHPDGYVTTYSVRGCVSPMECELNLKRLVGIEVIQQSKYECTDPKGSLTEEEKLLKTTK</sequence>
<keyword evidence="2" id="KW-0964">Secreted</keyword>
<feature type="domain" description="UPAR/Ly6" evidence="4">
    <location>
        <begin position="114"/>
        <end position="175"/>
    </location>
</feature>
<proteinExistence type="predicted"/>
<gene>
    <name evidence="5" type="ORF">GDO81_022187</name>
</gene>
<organism evidence="5 6">
    <name type="scientific">Engystomops pustulosus</name>
    <name type="common">Tungara frog</name>
    <name type="synonym">Physalaemus pustulosus</name>
    <dbReference type="NCBI Taxonomy" id="76066"/>
    <lineage>
        <taxon>Eukaryota</taxon>
        <taxon>Metazoa</taxon>
        <taxon>Chordata</taxon>
        <taxon>Craniata</taxon>
        <taxon>Vertebrata</taxon>
        <taxon>Euteleostomi</taxon>
        <taxon>Amphibia</taxon>
        <taxon>Batrachia</taxon>
        <taxon>Anura</taxon>
        <taxon>Neobatrachia</taxon>
        <taxon>Hyloidea</taxon>
        <taxon>Leptodactylidae</taxon>
        <taxon>Leiuperinae</taxon>
        <taxon>Engystomops</taxon>
    </lineage>
</organism>
<feature type="domain" description="UPAR/Ly6" evidence="4">
    <location>
        <begin position="21"/>
        <end position="101"/>
    </location>
</feature>
<dbReference type="AlphaFoldDB" id="A0AAV6ZIS5"/>
<dbReference type="InterPro" id="IPR050918">
    <property type="entry name" value="CNF-like_PLA2_Inhibitor"/>
</dbReference>
<dbReference type="EMBL" id="WNYA01000223">
    <property type="protein sequence ID" value="KAG8549211.1"/>
    <property type="molecule type" value="Genomic_DNA"/>
</dbReference>
<name>A0AAV6ZIS5_ENGPU</name>
<evidence type="ECO:0000256" key="3">
    <source>
        <dbReference type="SAM" id="SignalP"/>
    </source>
</evidence>
<evidence type="ECO:0000256" key="1">
    <source>
        <dbReference type="ARBA" id="ARBA00004613"/>
    </source>
</evidence>
<comment type="subcellular location">
    <subcellularLocation>
        <location evidence="1">Secreted</location>
    </subcellularLocation>
</comment>
<evidence type="ECO:0000313" key="6">
    <source>
        <dbReference type="Proteomes" id="UP000824782"/>
    </source>
</evidence>
<feature type="chain" id="PRO_5043910880" description="UPAR/Ly6 domain-containing protein" evidence="3">
    <location>
        <begin position="19"/>
        <end position="210"/>
    </location>
</feature>